<dbReference type="SUPFAM" id="SSF56436">
    <property type="entry name" value="C-type lectin-like"/>
    <property type="match status" value="1"/>
</dbReference>
<sequence length="99" mass="11940">MFDCFYHYFYKGDWHWLGGVQIADRIPSFAWTDGTKFNYTKWYPGEPEREKSFRCMAILMGMRQGWATVGCDSLCYQLCQKSVNKDIFYDNEYPEHYVR</sequence>
<dbReference type="STRING" id="1965070.A0A3S3NQ65"/>
<dbReference type="PROSITE" id="PS50041">
    <property type="entry name" value="C_TYPE_LECTIN_2"/>
    <property type="match status" value="1"/>
</dbReference>
<dbReference type="InterPro" id="IPR016187">
    <property type="entry name" value="CTDL_fold"/>
</dbReference>
<dbReference type="InterPro" id="IPR001304">
    <property type="entry name" value="C-type_lectin-like"/>
</dbReference>
<dbReference type="AlphaFoldDB" id="A0A3S3NQ65"/>
<dbReference type="EMBL" id="NCKU01014245">
    <property type="protein sequence ID" value="RWR99634.1"/>
    <property type="molecule type" value="Genomic_DNA"/>
</dbReference>
<dbReference type="Gene3D" id="3.10.100.10">
    <property type="entry name" value="Mannose-Binding Protein A, subunit A"/>
    <property type="match status" value="1"/>
</dbReference>
<feature type="non-terminal residue" evidence="2">
    <location>
        <position position="99"/>
    </location>
</feature>
<dbReference type="CDD" id="cd00037">
    <property type="entry name" value="CLECT"/>
    <property type="match status" value="1"/>
</dbReference>
<comment type="caution">
    <text evidence="2">The sequence shown here is derived from an EMBL/GenBank/DDBJ whole genome shotgun (WGS) entry which is preliminary data.</text>
</comment>
<protein>
    <recommendedName>
        <fullName evidence="1">C-type lectin domain-containing protein</fullName>
    </recommendedName>
</protein>
<evidence type="ECO:0000313" key="3">
    <source>
        <dbReference type="Proteomes" id="UP000285301"/>
    </source>
</evidence>
<feature type="domain" description="C-type lectin" evidence="1">
    <location>
        <begin position="16"/>
        <end position="80"/>
    </location>
</feature>
<proteinExistence type="predicted"/>
<evidence type="ECO:0000313" key="2">
    <source>
        <dbReference type="EMBL" id="RWR99634.1"/>
    </source>
</evidence>
<dbReference type="OrthoDB" id="7357196at2759"/>
<dbReference type="InterPro" id="IPR016186">
    <property type="entry name" value="C-type_lectin-like/link_sf"/>
</dbReference>
<keyword evidence="3" id="KW-1185">Reference proteome</keyword>
<name>A0A3S3NQ65_9ACAR</name>
<gene>
    <name evidence="2" type="ORF">B4U79_18762</name>
</gene>
<accession>A0A3S3NQ65</accession>
<reference evidence="2 3" key="1">
    <citation type="journal article" date="2018" name="Gigascience">
        <title>Genomes of trombidid mites reveal novel predicted allergens and laterally-transferred genes associated with secondary metabolism.</title>
        <authorList>
            <person name="Dong X."/>
            <person name="Chaisiri K."/>
            <person name="Xia D."/>
            <person name="Armstrong S.D."/>
            <person name="Fang Y."/>
            <person name="Donnelly M.J."/>
            <person name="Kadowaki T."/>
            <person name="McGarry J.W."/>
            <person name="Darby A.C."/>
            <person name="Makepeace B.L."/>
        </authorList>
    </citation>
    <scope>NUCLEOTIDE SEQUENCE [LARGE SCALE GENOMIC DNA]</scope>
    <source>
        <strain evidence="2">UoL-WK</strain>
    </source>
</reference>
<organism evidence="2 3">
    <name type="scientific">Dinothrombium tinctorium</name>
    <dbReference type="NCBI Taxonomy" id="1965070"/>
    <lineage>
        <taxon>Eukaryota</taxon>
        <taxon>Metazoa</taxon>
        <taxon>Ecdysozoa</taxon>
        <taxon>Arthropoda</taxon>
        <taxon>Chelicerata</taxon>
        <taxon>Arachnida</taxon>
        <taxon>Acari</taxon>
        <taxon>Acariformes</taxon>
        <taxon>Trombidiformes</taxon>
        <taxon>Prostigmata</taxon>
        <taxon>Anystina</taxon>
        <taxon>Parasitengona</taxon>
        <taxon>Trombidioidea</taxon>
        <taxon>Trombidiidae</taxon>
        <taxon>Dinothrombium</taxon>
    </lineage>
</organism>
<evidence type="ECO:0000259" key="1">
    <source>
        <dbReference type="PROSITE" id="PS50041"/>
    </source>
</evidence>
<dbReference type="Proteomes" id="UP000285301">
    <property type="component" value="Unassembled WGS sequence"/>
</dbReference>